<keyword evidence="12 23" id="KW-0418">Kinase</keyword>
<comment type="subcellular location">
    <subcellularLocation>
        <location evidence="3">Cytoplasm</location>
        <location evidence="3">Cytoskeleton</location>
        <location evidence="3">Microtubule organizing center</location>
        <location evidence="3">Centrosome</location>
    </subcellularLocation>
    <subcellularLocation>
        <location evidence="4">Cytoplasmic vesicle</location>
    </subcellularLocation>
    <subcellularLocation>
        <location evidence="1 23">Nucleus</location>
    </subcellularLocation>
    <subcellularLocation>
        <location evidence="2">Peroxisome</location>
    </subcellularLocation>
</comment>
<dbReference type="InterPro" id="IPR016024">
    <property type="entry name" value="ARM-type_fold"/>
</dbReference>
<protein>
    <recommendedName>
        <fullName evidence="23">non-specific serine/threonine protein kinase</fullName>
        <ecNumber evidence="23">2.7.11.1</ecNumber>
    </recommendedName>
</protein>
<keyword evidence="15" id="KW-0238">DNA-binding</keyword>
<keyword evidence="14" id="KW-0007">Acetylation</keyword>
<evidence type="ECO:0000256" key="5">
    <source>
        <dbReference type="ARBA" id="ARBA00010769"/>
    </source>
</evidence>
<dbReference type="PANTHER" id="PTHR37079">
    <property type="entry name" value="SERINE/THREONINE-PROTEIN KINASE ATM"/>
    <property type="match status" value="1"/>
</dbReference>
<dbReference type="Proteomes" id="UP001295444">
    <property type="component" value="Chromosome 01"/>
</dbReference>
<evidence type="ECO:0000256" key="16">
    <source>
        <dbReference type="ARBA" id="ARBA00023140"/>
    </source>
</evidence>
<dbReference type="Pfam" id="PF11640">
    <property type="entry name" value="TAN"/>
    <property type="match status" value="1"/>
</dbReference>
<gene>
    <name evidence="27" type="ORF">PECUL_23A051236</name>
</gene>
<keyword evidence="20" id="KW-0968">Cytoplasmic vesicle</keyword>
<evidence type="ECO:0000256" key="8">
    <source>
        <dbReference type="ARBA" id="ARBA00022553"/>
    </source>
</evidence>
<keyword evidence="10 23" id="KW-0547">Nucleotide-binding</keyword>
<evidence type="ECO:0000256" key="23">
    <source>
        <dbReference type="RuleBase" id="RU365027"/>
    </source>
</evidence>
<keyword evidence="11 23" id="KW-0227">DNA damage</keyword>
<dbReference type="InterPro" id="IPR038980">
    <property type="entry name" value="ATM_plant"/>
</dbReference>
<evidence type="ECO:0000259" key="24">
    <source>
        <dbReference type="PROSITE" id="PS50290"/>
    </source>
</evidence>
<dbReference type="InterPro" id="IPR000403">
    <property type="entry name" value="PI3/4_kinase_cat_dom"/>
</dbReference>
<dbReference type="GO" id="GO:0005654">
    <property type="term" value="C:nucleoplasm"/>
    <property type="evidence" value="ECO:0007669"/>
    <property type="project" value="UniProtKB-ARBA"/>
</dbReference>
<dbReference type="InterPro" id="IPR021668">
    <property type="entry name" value="TAN"/>
</dbReference>
<keyword evidence="19" id="KW-0131">Cell cycle</keyword>
<dbReference type="GO" id="GO:0005777">
    <property type="term" value="C:peroxisome"/>
    <property type="evidence" value="ECO:0007669"/>
    <property type="project" value="UniProtKB-SubCell"/>
</dbReference>
<keyword evidence="28" id="KW-1185">Reference proteome</keyword>
<dbReference type="GO" id="GO:0000077">
    <property type="term" value="P:DNA damage checkpoint signaling"/>
    <property type="evidence" value="ECO:0007669"/>
    <property type="project" value="UniProtKB-ARBA"/>
</dbReference>
<dbReference type="EC" id="2.7.11.1" evidence="23"/>
<keyword evidence="7 23" id="KW-0723">Serine/threonine-protein kinase</keyword>
<feature type="domain" description="PI3K/PI4K catalytic" evidence="24">
    <location>
        <begin position="2723"/>
        <end position="3037"/>
    </location>
</feature>
<dbReference type="GO" id="GO:0010557">
    <property type="term" value="P:positive regulation of macromolecule biosynthetic process"/>
    <property type="evidence" value="ECO:0007669"/>
    <property type="project" value="UniProtKB-ARBA"/>
</dbReference>
<dbReference type="GO" id="GO:0007127">
    <property type="term" value="P:meiosis I"/>
    <property type="evidence" value="ECO:0007669"/>
    <property type="project" value="UniProtKB-ARBA"/>
</dbReference>
<dbReference type="GO" id="GO:0000724">
    <property type="term" value="P:double-strand break repair via homologous recombination"/>
    <property type="evidence" value="ECO:0007669"/>
    <property type="project" value="UniProtKB-ARBA"/>
</dbReference>
<evidence type="ECO:0000256" key="14">
    <source>
        <dbReference type="ARBA" id="ARBA00022990"/>
    </source>
</evidence>
<dbReference type="SUPFAM" id="SSF48371">
    <property type="entry name" value="ARM repeat"/>
    <property type="match status" value="1"/>
</dbReference>
<comment type="catalytic activity">
    <reaction evidence="22">
        <text>L-seryl-[protein] + ATP = O-phospho-L-seryl-[protein] + ADP + H(+)</text>
        <dbReference type="Rhea" id="RHEA:17989"/>
        <dbReference type="Rhea" id="RHEA-COMP:9863"/>
        <dbReference type="Rhea" id="RHEA-COMP:11604"/>
        <dbReference type="ChEBI" id="CHEBI:15378"/>
        <dbReference type="ChEBI" id="CHEBI:29999"/>
        <dbReference type="ChEBI" id="CHEBI:30616"/>
        <dbReference type="ChEBI" id="CHEBI:83421"/>
        <dbReference type="ChEBI" id="CHEBI:456216"/>
        <dbReference type="EC" id="2.7.11.1"/>
    </reaction>
    <physiologicalReaction direction="left-to-right" evidence="22">
        <dbReference type="Rhea" id="RHEA:17990"/>
    </physiologicalReaction>
</comment>
<keyword evidence="6" id="KW-0963">Cytoplasm</keyword>
<evidence type="ECO:0000256" key="1">
    <source>
        <dbReference type="ARBA" id="ARBA00004123"/>
    </source>
</evidence>
<dbReference type="GO" id="GO:0003677">
    <property type="term" value="F:DNA binding"/>
    <property type="evidence" value="ECO:0007669"/>
    <property type="project" value="UniProtKB-KW"/>
</dbReference>
<accession>A0AAD1R7B2</accession>
<dbReference type="PROSITE" id="PS50290">
    <property type="entry name" value="PI3_4_KINASE_3"/>
    <property type="match status" value="1"/>
</dbReference>
<evidence type="ECO:0000256" key="9">
    <source>
        <dbReference type="ARBA" id="ARBA00022679"/>
    </source>
</evidence>
<evidence type="ECO:0000256" key="6">
    <source>
        <dbReference type="ARBA" id="ARBA00022490"/>
    </source>
</evidence>
<evidence type="ECO:0000256" key="19">
    <source>
        <dbReference type="ARBA" id="ARBA00023306"/>
    </source>
</evidence>
<keyword evidence="13 23" id="KW-0067">ATP-binding</keyword>
<evidence type="ECO:0000256" key="2">
    <source>
        <dbReference type="ARBA" id="ARBA00004275"/>
    </source>
</evidence>
<reference evidence="27" key="1">
    <citation type="submission" date="2022-03" db="EMBL/GenBank/DDBJ databases">
        <authorList>
            <person name="Alioto T."/>
            <person name="Alioto T."/>
            <person name="Gomez Garrido J."/>
        </authorList>
    </citation>
    <scope>NUCLEOTIDE SEQUENCE</scope>
</reference>
<dbReference type="GO" id="GO:0031410">
    <property type="term" value="C:cytoplasmic vesicle"/>
    <property type="evidence" value="ECO:0007669"/>
    <property type="project" value="UniProtKB-SubCell"/>
</dbReference>
<dbReference type="Gene3D" id="1.10.1070.11">
    <property type="entry name" value="Phosphatidylinositol 3-/4-kinase, catalytic domain"/>
    <property type="match status" value="1"/>
</dbReference>
<dbReference type="GO" id="GO:0004674">
    <property type="term" value="F:protein serine/threonine kinase activity"/>
    <property type="evidence" value="ECO:0007669"/>
    <property type="project" value="UniProtKB-KW"/>
</dbReference>
<dbReference type="GO" id="GO:0005524">
    <property type="term" value="F:ATP binding"/>
    <property type="evidence" value="ECO:0007669"/>
    <property type="project" value="UniProtKB-KW"/>
</dbReference>
<evidence type="ECO:0000256" key="18">
    <source>
        <dbReference type="ARBA" id="ARBA00023242"/>
    </source>
</evidence>
<evidence type="ECO:0000256" key="11">
    <source>
        <dbReference type="ARBA" id="ARBA00022763"/>
    </source>
</evidence>
<name>A0AAD1R7B2_PELCU</name>
<dbReference type="GO" id="GO:0042981">
    <property type="term" value="P:regulation of apoptotic process"/>
    <property type="evidence" value="ECO:0007669"/>
    <property type="project" value="UniProtKB-ARBA"/>
</dbReference>
<dbReference type="GO" id="GO:0010212">
    <property type="term" value="P:response to ionizing radiation"/>
    <property type="evidence" value="ECO:0007669"/>
    <property type="project" value="UniProtKB-ARBA"/>
</dbReference>
<dbReference type="InterPro" id="IPR003152">
    <property type="entry name" value="FATC_dom"/>
</dbReference>
<dbReference type="Gene3D" id="3.30.1010.10">
    <property type="entry name" value="Phosphatidylinositol 3-kinase Catalytic Subunit, Chain A, domain 4"/>
    <property type="match status" value="1"/>
</dbReference>
<dbReference type="FunFam" id="1.10.1070.11:FF:000011">
    <property type="entry name" value="Serine-protein kinase ATM"/>
    <property type="match status" value="1"/>
</dbReference>
<keyword evidence="9 23" id="KW-0808">Transferase</keyword>
<dbReference type="CDD" id="cd05171">
    <property type="entry name" value="PIKKc_ATM"/>
    <property type="match status" value="1"/>
</dbReference>
<dbReference type="GO" id="GO:1904262">
    <property type="term" value="P:negative regulation of TORC1 signaling"/>
    <property type="evidence" value="ECO:0007669"/>
    <property type="project" value="UniProtKB-ARBA"/>
</dbReference>
<dbReference type="SMART" id="SM00146">
    <property type="entry name" value="PI3Kc"/>
    <property type="match status" value="1"/>
</dbReference>
<evidence type="ECO:0000256" key="21">
    <source>
        <dbReference type="ARBA" id="ARBA00047899"/>
    </source>
</evidence>
<keyword evidence="8" id="KW-0597">Phosphoprotein</keyword>
<dbReference type="InterPro" id="IPR044107">
    <property type="entry name" value="PIKKc_ATM"/>
</dbReference>
<evidence type="ECO:0000256" key="10">
    <source>
        <dbReference type="ARBA" id="ARBA00022741"/>
    </source>
</evidence>
<dbReference type="SMART" id="SM01342">
    <property type="entry name" value="TAN"/>
    <property type="match status" value="1"/>
</dbReference>
<evidence type="ECO:0000259" key="25">
    <source>
        <dbReference type="PROSITE" id="PS51189"/>
    </source>
</evidence>
<dbReference type="Pfam" id="PF02260">
    <property type="entry name" value="FATC"/>
    <property type="match status" value="1"/>
</dbReference>
<dbReference type="FunFam" id="3.30.1010.10:FF:000015">
    <property type="entry name" value="Serine-protein kinase ATM"/>
    <property type="match status" value="1"/>
</dbReference>
<dbReference type="EMBL" id="OW240912">
    <property type="protein sequence ID" value="CAH2225327.1"/>
    <property type="molecule type" value="Genomic_DNA"/>
</dbReference>
<dbReference type="Pfam" id="PF02259">
    <property type="entry name" value="FAT"/>
    <property type="match status" value="1"/>
</dbReference>
<evidence type="ECO:0000259" key="26">
    <source>
        <dbReference type="PROSITE" id="PS51190"/>
    </source>
</evidence>
<dbReference type="Pfam" id="PF00454">
    <property type="entry name" value="PI3_PI4_kinase"/>
    <property type="match status" value="1"/>
</dbReference>
<evidence type="ECO:0000313" key="27">
    <source>
        <dbReference type="EMBL" id="CAH2225327.1"/>
    </source>
</evidence>
<evidence type="ECO:0000256" key="4">
    <source>
        <dbReference type="ARBA" id="ARBA00004541"/>
    </source>
</evidence>
<comment type="catalytic activity">
    <reaction evidence="21 23">
        <text>L-threonyl-[protein] + ATP = O-phospho-L-threonyl-[protein] + ADP + H(+)</text>
        <dbReference type="Rhea" id="RHEA:46608"/>
        <dbReference type="Rhea" id="RHEA-COMP:11060"/>
        <dbReference type="Rhea" id="RHEA-COMP:11605"/>
        <dbReference type="ChEBI" id="CHEBI:15378"/>
        <dbReference type="ChEBI" id="CHEBI:30013"/>
        <dbReference type="ChEBI" id="CHEBI:30616"/>
        <dbReference type="ChEBI" id="CHEBI:61977"/>
        <dbReference type="ChEBI" id="CHEBI:456216"/>
        <dbReference type="EC" id="2.7.11.1"/>
    </reaction>
</comment>
<organism evidence="27 28">
    <name type="scientific">Pelobates cultripes</name>
    <name type="common">Western spadefoot toad</name>
    <dbReference type="NCBI Taxonomy" id="61616"/>
    <lineage>
        <taxon>Eukaryota</taxon>
        <taxon>Metazoa</taxon>
        <taxon>Chordata</taxon>
        <taxon>Craniata</taxon>
        <taxon>Vertebrata</taxon>
        <taxon>Euteleostomi</taxon>
        <taxon>Amphibia</taxon>
        <taxon>Batrachia</taxon>
        <taxon>Anura</taxon>
        <taxon>Pelobatoidea</taxon>
        <taxon>Pelobatidae</taxon>
        <taxon>Pelobates</taxon>
    </lineage>
</organism>
<keyword evidence="16" id="KW-0576">Peroxisome</keyword>
<dbReference type="GO" id="GO:0043068">
    <property type="term" value="P:positive regulation of programmed cell death"/>
    <property type="evidence" value="ECO:0007669"/>
    <property type="project" value="UniProtKB-ARBA"/>
</dbReference>
<evidence type="ECO:0000256" key="17">
    <source>
        <dbReference type="ARBA" id="ARBA00023212"/>
    </source>
</evidence>
<dbReference type="PROSITE" id="PS51190">
    <property type="entry name" value="FATC"/>
    <property type="match status" value="1"/>
</dbReference>
<evidence type="ECO:0000256" key="3">
    <source>
        <dbReference type="ARBA" id="ARBA00004300"/>
    </source>
</evidence>
<evidence type="ECO:0000313" key="28">
    <source>
        <dbReference type="Proteomes" id="UP001295444"/>
    </source>
</evidence>
<evidence type="ECO:0000256" key="12">
    <source>
        <dbReference type="ARBA" id="ARBA00022777"/>
    </source>
</evidence>
<dbReference type="InterPro" id="IPR014009">
    <property type="entry name" value="PIK_FAT"/>
</dbReference>
<dbReference type="PROSITE" id="PS00916">
    <property type="entry name" value="PI3_4_KINASE_2"/>
    <property type="match status" value="1"/>
</dbReference>
<comment type="similarity">
    <text evidence="5 23">Belongs to the PI3/PI4-kinase family. ATM subfamily.</text>
</comment>
<evidence type="ECO:0000256" key="7">
    <source>
        <dbReference type="ARBA" id="ARBA00022527"/>
    </source>
</evidence>
<dbReference type="GO" id="GO:0005813">
    <property type="term" value="C:centrosome"/>
    <property type="evidence" value="ECO:0007669"/>
    <property type="project" value="UniProtKB-SubCell"/>
</dbReference>
<dbReference type="PROSITE" id="PS00915">
    <property type="entry name" value="PI3_4_KINASE_1"/>
    <property type="match status" value="1"/>
</dbReference>
<dbReference type="SMART" id="SM01343">
    <property type="entry name" value="FATC"/>
    <property type="match status" value="1"/>
</dbReference>
<dbReference type="PROSITE" id="PS51189">
    <property type="entry name" value="FAT"/>
    <property type="match status" value="1"/>
</dbReference>
<dbReference type="InterPro" id="IPR011009">
    <property type="entry name" value="Kinase-like_dom_sf"/>
</dbReference>
<feature type="domain" description="FAT" evidence="25">
    <location>
        <begin position="1967"/>
        <end position="2603"/>
    </location>
</feature>
<evidence type="ECO:0000256" key="13">
    <source>
        <dbReference type="ARBA" id="ARBA00022840"/>
    </source>
</evidence>
<dbReference type="InterPro" id="IPR003151">
    <property type="entry name" value="PIK-rel_kinase_FAT"/>
</dbReference>
<dbReference type="GO" id="GO:1904358">
    <property type="term" value="P:positive regulation of telomere maintenance via telomere lengthening"/>
    <property type="evidence" value="ECO:0007669"/>
    <property type="project" value="UniProtKB-ARBA"/>
</dbReference>
<dbReference type="InterPro" id="IPR018936">
    <property type="entry name" value="PI3/4_kinase_CS"/>
</dbReference>
<evidence type="ECO:0000256" key="15">
    <source>
        <dbReference type="ARBA" id="ARBA00023125"/>
    </source>
</evidence>
<feature type="domain" description="FATC" evidence="26">
    <location>
        <begin position="3058"/>
        <end position="3090"/>
    </location>
</feature>
<dbReference type="GO" id="GO:0010506">
    <property type="term" value="P:regulation of autophagy"/>
    <property type="evidence" value="ECO:0007669"/>
    <property type="project" value="UniProtKB-ARBA"/>
</dbReference>
<evidence type="ECO:0000256" key="22">
    <source>
        <dbReference type="ARBA" id="ARBA00048977"/>
    </source>
</evidence>
<keyword evidence="18 23" id="KW-0539">Nucleus</keyword>
<evidence type="ECO:0000256" key="20">
    <source>
        <dbReference type="ARBA" id="ARBA00023329"/>
    </source>
</evidence>
<dbReference type="SUPFAM" id="SSF56112">
    <property type="entry name" value="Protein kinase-like (PK-like)"/>
    <property type="match status" value="1"/>
</dbReference>
<dbReference type="GO" id="GO:1901701">
    <property type="term" value="P:cellular response to oxygen-containing compound"/>
    <property type="evidence" value="ECO:0007669"/>
    <property type="project" value="UniProtKB-ARBA"/>
</dbReference>
<dbReference type="PANTHER" id="PTHR37079:SF4">
    <property type="entry name" value="SERINE_THREONINE-PROTEIN KINASE ATM"/>
    <property type="match status" value="1"/>
</dbReference>
<proteinExistence type="inferred from homology"/>
<dbReference type="InterPro" id="IPR036940">
    <property type="entry name" value="PI3/4_kinase_cat_sf"/>
</dbReference>
<dbReference type="GO" id="GO:0032210">
    <property type="term" value="P:regulation of telomere maintenance via telomerase"/>
    <property type="evidence" value="ECO:0007669"/>
    <property type="project" value="UniProtKB-ARBA"/>
</dbReference>
<dbReference type="GO" id="GO:0010468">
    <property type="term" value="P:regulation of gene expression"/>
    <property type="evidence" value="ECO:0007669"/>
    <property type="project" value="UniProtKB-ARBA"/>
</dbReference>
<sequence length="3090" mass="351229">MENVTQQKAWRRQEHWNLSSSCSAQVTMSLALHELLLCCRQLETDKATERRKEIDKFRRLLRDPETVKQLDHNSDTRHGKQLNWDTVFRFLQKYIHKETESLKSAKANVSHSTQTARQKKMQDISSLVKYFIRCANKRAPRLKCSELLLHVTNTVNDPTTCAAYGADYSSILLKDILSVRKYWCEISPQQWKELLTLYCNLYLKPNSAINRLLVARIIHTLTRGCCLQTDGMRTECFKFFLKAIQRAREERNPPGLDHILAALNVFLSAASLNCRMRVCKLGEELFPTVLRIWTQHRPKDALKEEIVEFFRLQLRIHHPKGAKTTEEGAYACDPDRWQRNLYSLYDIMVHEISQIGSRGKYSSGSRNVAVKDNLVELMADLCHQLFTEDTRVLEITQASFAVTQREAPGEGIPSKRRRIELGWEVVRDNLQKSHNDFDVIPWLQITSCLISRHPMSLPSSELTPLLTILLQLLAQQRRGERATFVLRCLKEVAICQKQKTDVMVTVKSDLYKLWAKIWAVTLRSISSPQTEIERFSLLGVILQGNLIPADRDFWKVFAGSAGKPSSSALLCLSVALGSCALPEHLHTGLEQLGSDLSESKGLLKEDIIKWLLFGHLEDDMEDNNELSPVITKDFCHPALQKVLVSLSIKDSCAAMTFFESFSECSHHVRGSNEAIFSETEELYLRASFNEITLLSNTSGADSSNRSRSVCLTVNSSIRQKLEHDLTTLSEQLVNSYSSETTPVVNLVHCASLLIGVLAGYCYADVISEENAYKSPLFQKAKILMQCAGESTSFLKSKLGEDAKIVSLASFVTQCLGCVCNCTKDTSAQFFKVFFLRILSPRMLTDLCDICKYLISNSGSPVESNEVDLMDTDLDSRMEVEDQGTVDLIDDERSAESSDGTDIGELQNATGAVSPLSEEHLKKQDSLLLQTLQFLCVCASASQNLNVSFRPSDIRRKLLNLIDSNSWDMNKPLHLHGYLQLLSEMPLQDSPLPVDDIKVLLKPLPDVCSTYRRDQEVCAAILHRLLPVILCLSQENMDTDETFDAEGQLLNIIQAFWHLTKDGKCTHLVRLELVKCLKTLIEVDPLAKWTILTVGGTDLPVRDAFPQFLADLNHQVRLLTATSVKRLFQNISSQPLPRQLQLQAFDNAYLKVQEGMGHLSRSGLDPEDLLDEQYNRKSTLLMLISVILLSSPICEKQALFAVCQSVKENQLDPQLIRKVLEKVSAKLGYRSVNDFMTSHLDYLVLEWLRMKDTGYNISNFPYVLLNYSSLQEFYRCCYKVLIPHLVIRSDFEVVKAVAQQIEEDWKVLLANCFPKILVNVLPYFAYKSAEDPEMAKKRELASKVYDLLQDENCLGKQQIDGLFLRHLPDIVGELLMTLHETSTGANTEQSDLIQFAGELDPAPNPPYFPSYVIKATLDYISSCHKSKLKSLVAILSKTPESFQKILLSISTQAAETSNVYKKHRILSVYHLFVNLLLLEMKDGLGGAWAFVLRDVIYTLIHYINSRVSLSVDGVTARTFLLCLDLLHRVCQTAVDYCKDALESHLHVVVGTLIPLANSQVEIQTQVCDLLTFLVIENKDNEHLYHTIKLLDPFPDYPIFKELRQVHQRIKYSRGPYTLLQEVNHFLSVSVSDSLPLTRLEGLNDLQKQLEQHKDQVKDLVRDFEVNPQESVIMRLVVNLLQLAKCAVHHENGKEVLDAVGSCLGELGPIDFSTIALQHRKDPVYFKAMEVFTDNELQCVLVILTLINNAMTDQCIQVRSAAATCLKNILATKTGNLFWDAYKDSGDPMLAYLQPFRIAKKKFLEVDDIETDSSLEILDDSSLWIAQNDSHESWLKTLTCAILDSGGVKSEVLLLLKPMCEVKADFCQAALPYLFHNILLQDSNETWRKLLSKHIQGFFTSCCRSATNTSRSATPASSDSESDCLARGTLDIASRRTMLSVVEYLRKQKRPVSGTAFDDNFWLDLNYLEVAMAVQSCAAHFTALRYAEIYADKIKLDGEQRARSMTSARKSLKFEEESQVMMITSLSEKSKEETGISLQDLLLEIYRSIGEPDSLYGCGGGKMLQALARIRTYEHEAKWENALLTYDVESNLPQATRQAGIMQALQNFGLCHILFTYLRGLDRENAEWSAELHEIHYQAALRNMQWDDSPPIRHDAAGPGHHESLYRSVQSLRDKEFSVFHDHLKFARVTQVEELCKGSLESVYSLYPALSRLQAIGELTNVSHVFSRSVTDHDLNETYTKWQRQSQLLKDSDFGFHEPVMALRSVILETMLEKETNSCNQGCLKTILTKHLVEFSKLARNAGNTQLPEKAMFQIKKHNPTQLMVSEWQLEEAQIFWAKKEQILALGLLKQMIHKLESNSFEVENDSSIQLIYAECLRLCGNWLAETCLQNPTVIIQNYLEKAVEVADHFSGSEGDKLQEGKTKAFLSLARFSDAQYQRIDNYMKSSEFENKQALLRKAKEEVGLMRQHKVQNNRYTVKVQRELELDENAISALREDRKRFLCKALENYISCLVSGEEHDLWIFRLCSLWLENSAVSEVNSVIKQNVAKIPSHKFLPLMYQLAARMGTKKMGSLEFIAVLNDLISRVCLDHPYHTLFIILALANANKDDVLKKPEVEKRGRLTKNAPKEISQHDEDRMEAASRIVNTIKKHRPRMVQDVERLCDAYIILANMDASNWKSQRSAIPIPSDQPITKLKTLHDVVIPTMEIKVDPSGKYENLVTISGFKPHFRLAGGLNLPKIIDCVGSDGKERRQLVKGRDDLRQDAVMQQVFQMCNMLLQRNSETRKRKLTIRRYKVVPLSQRSGVLEWCTGTVPIGEYLVNAEEGAHRRYRPNDYSSLQCQKKMMEVQRARFEEKYQTFLNICENFQPVFRYFCMEKFLDPAVWFERRLAYTRSVATSSIVGYIVGLGDRHVQNILIDEETAELVHIDLGVAFEQGKILPTPETVPFRLTRDIVDGMGITGVEGVFRRCCEKTMEVMRSSQEALLTIVEVLLYDPLFDWTMNPLKALYLQQDEGDLNATLGGDDPECNRNTCSDTQSFNKVAERVLLRLQEKLKGVEEGMVLNVGGQVNLLIQQAMDPKNLSKLFPGWKAWV</sequence>
<keyword evidence="17" id="KW-0206">Cytoskeleton</keyword>